<evidence type="ECO:0000313" key="3">
    <source>
        <dbReference type="EMBL" id="SDU42960.1"/>
    </source>
</evidence>
<dbReference type="GO" id="GO:0070967">
    <property type="term" value="F:coenzyme F420 binding"/>
    <property type="evidence" value="ECO:0007669"/>
    <property type="project" value="TreeGrafter"/>
</dbReference>
<dbReference type="PANTHER" id="PTHR35176">
    <property type="entry name" value="HEME OXYGENASE HI_0854-RELATED"/>
    <property type="match status" value="1"/>
</dbReference>
<dbReference type="STRING" id="158898.SAMN04488548_1341115"/>
<feature type="domain" description="Pyridoxamine 5'-phosphate oxidase N-terminal" evidence="2">
    <location>
        <begin position="7"/>
        <end position="133"/>
    </location>
</feature>
<organism evidence="3 4">
    <name type="scientific">Gordonia westfalica</name>
    <dbReference type="NCBI Taxonomy" id="158898"/>
    <lineage>
        <taxon>Bacteria</taxon>
        <taxon>Bacillati</taxon>
        <taxon>Actinomycetota</taxon>
        <taxon>Actinomycetes</taxon>
        <taxon>Mycobacteriales</taxon>
        <taxon>Gordoniaceae</taxon>
        <taxon>Gordonia</taxon>
    </lineage>
</organism>
<dbReference type="SUPFAM" id="SSF50475">
    <property type="entry name" value="FMN-binding split barrel"/>
    <property type="match status" value="1"/>
</dbReference>
<dbReference type="InterPro" id="IPR012349">
    <property type="entry name" value="Split_barrel_FMN-bd"/>
</dbReference>
<accession>A0A1H2IFN6</accession>
<evidence type="ECO:0000313" key="4">
    <source>
        <dbReference type="Proteomes" id="UP000183180"/>
    </source>
</evidence>
<dbReference type="InterPro" id="IPR011576">
    <property type="entry name" value="Pyridox_Oxase_N"/>
</dbReference>
<reference evidence="3 4" key="1">
    <citation type="submission" date="2016-10" db="EMBL/GenBank/DDBJ databases">
        <authorList>
            <person name="de Groot N.N."/>
        </authorList>
    </citation>
    <scope>NUCLEOTIDE SEQUENCE [LARGE SCALE GENOMIC DNA]</scope>
    <source>
        <strain evidence="3 4">DSM 44215</strain>
    </source>
</reference>
<sequence>MALTKSEREAFLAEPHVAALSVEAEPGRAPLTVPIWYHYTPGGRPWVLTGTESRKLNLIRAAGRFTLMVDEVAPRLQYVSVSGNAVDMVAGTRDDLREMASRYLPPQAVEPYIEMAEKEHGPQTKLYLEPEQWVSLDLGSLGDLPAV</sequence>
<dbReference type="GO" id="GO:0005829">
    <property type="term" value="C:cytosol"/>
    <property type="evidence" value="ECO:0007669"/>
    <property type="project" value="TreeGrafter"/>
</dbReference>
<dbReference type="Gene3D" id="2.30.110.10">
    <property type="entry name" value="Electron Transport, Fmn-binding Protein, Chain A"/>
    <property type="match status" value="1"/>
</dbReference>
<name>A0A1H2IFN6_9ACTN</name>
<dbReference type="AlphaFoldDB" id="A0A1H2IFN6"/>
<dbReference type="PANTHER" id="PTHR35176:SF6">
    <property type="entry name" value="HEME OXYGENASE HI_0854-RELATED"/>
    <property type="match status" value="1"/>
</dbReference>
<keyword evidence="1" id="KW-0560">Oxidoreductase</keyword>
<dbReference type="RefSeq" id="WP_074849480.1">
    <property type="nucleotide sequence ID" value="NZ_FNLM01000034.1"/>
</dbReference>
<protein>
    <submittedName>
        <fullName evidence="3">Pyridoxamine 5'-phosphate oxidase</fullName>
    </submittedName>
</protein>
<evidence type="ECO:0000259" key="2">
    <source>
        <dbReference type="Pfam" id="PF01243"/>
    </source>
</evidence>
<dbReference type="EMBL" id="FNLM01000034">
    <property type="protein sequence ID" value="SDU42960.1"/>
    <property type="molecule type" value="Genomic_DNA"/>
</dbReference>
<gene>
    <name evidence="3" type="ORF">SAMN04488548_1341115</name>
</gene>
<dbReference type="Proteomes" id="UP000183180">
    <property type="component" value="Unassembled WGS sequence"/>
</dbReference>
<dbReference type="GO" id="GO:0016627">
    <property type="term" value="F:oxidoreductase activity, acting on the CH-CH group of donors"/>
    <property type="evidence" value="ECO:0007669"/>
    <property type="project" value="TreeGrafter"/>
</dbReference>
<evidence type="ECO:0000256" key="1">
    <source>
        <dbReference type="ARBA" id="ARBA00023002"/>
    </source>
</evidence>
<dbReference type="Pfam" id="PF01243">
    <property type="entry name" value="PNPOx_N"/>
    <property type="match status" value="1"/>
</dbReference>
<proteinExistence type="predicted"/>
<dbReference type="InterPro" id="IPR052019">
    <property type="entry name" value="F420H2_bilvrd_red/Heme_oxyg"/>
</dbReference>
<dbReference type="OrthoDB" id="5242787at2"/>